<sequence length="91" mass="10276">MASLVGYLTRSGGPSFRSCFLFRVQPCFAHQIADQGYWMPLVVVPALGNWAFSRRLLMGIIYPGHEACWRHRCRRSVSQTSQPHPSPRVGS</sequence>
<accession>A0A314YDI1</accession>
<comment type="caution">
    <text evidence="1">The sequence shown here is derived from an EMBL/GenBank/DDBJ whole genome shotgun (WGS) entry which is preliminary data.</text>
</comment>
<dbReference type="AlphaFoldDB" id="A0A314YDI1"/>
<dbReference type="Proteomes" id="UP000250321">
    <property type="component" value="Unassembled WGS sequence"/>
</dbReference>
<gene>
    <name evidence="1" type="ORF">Pyn_31216</name>
</gene>
<proteinExistence type="predicted"/>
<keyword evidence="2" id="KW-1185">Reference proteome</keyword>
<evidence type="ECO:0000313" key="1">
    <source>
        <dbReference type="EMBL" id="PQQ02999.1"/>
    </source>
</evidence>
<protein>
    <submittedName>
        <fullName evidence="1">Uncharacterized protein</fullName>
    </submittedName>
</protein>
<dbReference type="EMBL" id="PJQY01001393">
    <property type="protein sequence ID" value="PQQ02999.1"/>
    <property type="molecule type" value="Genomic_DNA"/>
</dbReference>
<name>A0A314YDI1_PRUYE</name>
<organism evidence="1 2">
    <name type="scientific">Prunus yedoensis var. nudiflora</name>
    <dbReference type="NCBI Taxonomy" id="2094558"/>
    <lineage>
        <taxon>Eukaryota</taxon>
        <taxon>Viridiplantae</taxon>
        <taxon>Streptophyta</taxon>
        <taxon>Embryophyta</taxon>
        <taxon>Tracheophyta</taxon>
        <taxon>Spermatophyta</taxon>
        <taxon>Magnoliopsida</taxon>
        <taxon>eudicotyledons</taxon>
        <taxon>Gunneridae</taxon>
        <taxon>Pentapetalae</taxon>
        <taxon>rosids</taxon>
        <taxon>fabids</taxon>
        <taxon>Rosales</taxon>
        <taxon>Rosaceae</taxon>
        <taxon>Amygdaloideae</taxon>
        <taxon>Amygdaleae</taxon>
        <taxon>Prunus</taxon>
    </lineage>
</organism>
<evidence type="ECO:0000313" key="2">
    <source>
        <dbReference type="Proteomes" id="UP000250321"/>
    </source>
</evidence>
<reference evidence="1 2" key="1">
    <citation type="submission" date="2018-02" db="EMBL/GenBank/DDBJ databases">
        <title>Draft genome of wild Prunus yedoensis var. nudiflora.</title>
        <authorList>
            <person name="Baek S."/>
            <person name="Kim J.-H."/>
            <person name="Choi K."/>
            <person name="Kim G.-B."/>
            <person name="Cho A."/>
            <person name="Jang H."/>
            <person name="Shin C.-H."/>
            <person name="Yu H.-J."/>
            <person name="Mun J.-H."/>
        </authorList>
    </citation>
    <scope>NUCLEOTIDE SEQUENCE [LARGE SCALE GENOMIC DNA]</scope>
    <source>
        <strain evidence="2">cv. Jeju island</strain>
        <tissue evidence="1">Leaf</tissue>
    </source>
</reference>